<dbReference type="InterPro" id="IPR017970">
    <property type="entry name" value="Homeobox_CS"/>
</dbReference>
<evidence type="ECO:0000313" key="10">
    <source>
        <dbReference type="EMBL" id="KAJ3604780.1"/>
    </source>
</evidence>
<evidence type="ECO:0000259" key="9">
    <source>
        <dbReference type="PROSITE" id="PS50071"/>
    </source>
</evidence>
<name>A0A9Q0INN7_9TELE</name>
<dbReference type="EMBL" id="JANIIK010000043">
    <property type="protein sequence ID" value="KAJ3604780.1"/>
    <property type="molecule type" value="Genomic_DNA"/>
</dbReference>
<dbReference type="PANTHER" id="PTHR46643:SF1">
    <property type="entry name" value="HOMEOBOX PROTEIN GOOSECOID-2"/>
    <property type="match status" value="1"/>
</dbReference>
<dbReference type="InterPro" id="IPR009057">
    <property type="entry name" value="Homeodomain-like_sf"/>
</dbReference>
<comment type="similarity">
    <text evidence="2">Belongs to the paired homeobox family. Bicoid subfamily.</text>
</comment>
<dbReference type="Proteomes" id="UP001148018">
    <property type="component" value="Unassembled WGS sequence"/>
</dbReference>
<dbReference type="InterPro" id="IPR001356">
    <property type="entry name" value="HD"/>
</dbReference>
<dbReference type="SUPFAM" id="SSF46689">
    <property type="entry name" value="Homeodomain-like"/>
    <property type="match status" value="1"/>
</dbReference>
<dbReference type="GO" id="GO:0000978">
    <property type="term" value="F:RNA polymerase II cis-regulatory region sequence-specific DNA binding"/>
    <property type="evidence" value="ECO:0007669"/>
    <property type="project" value="TreeGrafter"/>
</dbReference>
<feature type="DNA-binding region" description="Homeobox" evidence="6">
    <location>
        <begin position="113"/>
        <end position="172"/>
    </location>
</feature>
<reference evidence="10" key="1">
    <citation type="submission" date="2022-07" db="EMBL/GenBank/DDBJ databases">
        <title>Chromosome-level genome of Muraenolepis orangiensis.</title>
        <authorList>
            <person name="Kim J."/>
        </authorList>
    </citation>
    <scope>NUCLEOTIDE SEQUENCE</scope>
    <source>
        <strain evidence="10">KU_S4_2022</strain>
        <tissue evidence="10">Muscle</tissue>
    </source>
</reference>
<dbReference type="GO" id="GO:0000981">
    <property type="term" value="F:DNA-binding transcription factor activity, RNA polymerase II-specific"/>
    <property type="evidence" value="ECO:0007669"/>
    <property type="project" value="InterPro"/>
</dbReference>
<keyword evidence="4 6" id="KW-0371">Homeobox</keyword>
<feature type="region of interest" description="Disordered" evidence="8">
    <location>
        <begin position="89"/>
        <end position="114"/>
    </location>
</feature>
<evidence type="ECO:0000256" key="5">
    <source>
        <dbReference type="ARBA" id="ARBA00023242"/>
    </source>
</evidence>
<evidence type="ECO:0000256" key="1">
    <source>
        <dbReference type="ARBA" id="ARBA00004123"/>
    </source>
</evidence>
<dbReference type="PANTHER" id="PTHR46643">
    <property type="entry name" value="HOMEOBOX PROTEIN GOOSECOID-RELATED"/>
    <property type="match status" value="1"/>
</dbReference>
<dbReference type="SMART" id="SM00389">
    <property type="entry name" value="HOX"/>
    <property type="match status" value="1"/>
</dbReference>
<keyword evidence="11" id="KW-1185">Reference proteome</keyword>
<dbReference type="InterPro" id="IPR051440">
    <property type="entry name" value="Goosecoid-like_HB"/>
</dbReference>
<evidence type="ECO:0000256" key="8">
    <source>
        <dbReference type="SAM" id="MobiDB-lite"/>
    </source>
</evidence>
<evidence type="ECO:0000256" key="7">
    <source>
        <dbReference type="RuleBase" id="RU000682"/>
    </source>
</evidence>
<protein>
    <recommendedName>
        <fullName evidence="9">Homeobox domain-containing protein</fullName>
    </recommendedName>
</protein>
<proteinExistence type="inferred from homology"/>
<dbReference type="AlphaFoldDB" id="A0A9Q0INN7"/>
<dbReference type="PROSITE" id="PS50071">
    <property type="entry name" value="HOMEOBOX_2"/>
    <property type="match status" value="1"/>
</dbReference>
<feature type="domain" description="Homeobox" evidence="9">
    <location>
        <begin position="111"/>
        <end position="171"/>
    </location>
</feature>
<dbReference type="OrthoDB" id="3225452at2759"/>
<feature type="compositionally biased region" description="Basic and acidic residues" evidence="8">
    <location>
        <begin position="94"/>
        <end position="105"/>
    </location>
</feature>
<gene>
    <name evidence="10" type="ORF">NHX12_026832</name>
</gene>
<dbReference type="CDD" id="cd00086">
    <property type="entry name" value="homeodomain"/>
    <property type="match status" value="1"/>
</dbReference>
<dbReference type="PROSITE" id="PS00027">
    <property type="entry name" value="HOMEOBOX_1"/>
    <property type="match status" value="1"/>
</dbReference>
<dbReference type="Pfam" id="PF00046">
    <property type="entry name" value="Homeodomain"/>
    <property type="match status" value="1"/>
</dbReference>
<organism evidence="10 11">
    <name type="scientific">Muraenolepis orangiensis</name>
    <name type="common">Patagonian moray cod</name>
    <dbReference type="NCBI Taxonomy" id="630683"/>
    <lineage>
        <taxon>Eukaryota</taxon>
        <taxon>Metazoa</taxon>
        <taxon>Chordata</taxon>
        <taxon>Craniata</taxon>
        <taxon>Vertebrata</taxon>
        <taxon>Euteleostomi</taxon>
        <taxon>Actinopterygii</taxon>
        <taxon>Neopterygii</taxon>
        <taxon>Teleostei</taxon>
        <taxon>Neoteleostei</taxon>
        <taxon>Acanthomorphata</taxon>
        <taxon>Zeiogadaria</taxon>
        <taxon>Gadariae</taxon>
        <taxon>Gadiformes</taxon>
        <taxon>Muraenolepidoidei</taxon>
        <taxon>Muraenolepididae</taxon>
        <taxon>Muraenolepis</taxon>
    </lineage>
</organism>
<comment type="caution">
    <text evidence="10">The sequence shown here is derived from an EMBL/GenBank/DDBJ whole genome shotgun (WGS) entry which is preliminary data.</text>
</comment>
<evidence type="ECO:0000256" key="4">
    <source>
        <dbReference type="ARBA" id="ARBA00023155"/>
    </source>
</evidence>
<evidence type="ECO:0000256" key="6">
    <source>
        <dbReference type="PROSITE-ProRule" id="PRU00108"/>
    </source>
</evidence>
<dbReference type="GO" id="GO:0005634">
    <property type="term" value="C:nucleus"/>
    <property type="evidence" value="ECO:0007669"/>
    <property type="project" value="UniProtKB-SubCell"/>
</dbReference>
<sequence>MRGLFSMERQRFPFTIENILNLFPGGSGEGTGGRGPAAAGGLKGKAEGRATEANQHACCLCCLCCCLHCGEVLPSDLLHQTCQFGWSAGGTPPDPRRSGAARGEEPSLGQRRTRRHRTIFTEEQLEALEQLFMVNQYPDVHTRERLAQGAQLREERVEVWFKNRRAKWRRQKRMTFRVGQTEN</sequence>
<evidence type="ECO:0000256" key="3">
    <source>
        <dbReference type="ARBA" id="ARBA00023125"/>
    </source>
</evidence>
<dbReference type="Gene3D" id="1.10.10.60">
    <property type="entry name" value="Homeodomain-like"/>
    <property type="match status" value="1"/>
</dbReference>
<accession>A0A9Q0INN7</accession>
<comment type="subcellular location">
    <subcellularLocation>
        <location evidence="1 6 7">Nucleus</location>
    </subcellularLocation>
</comment>
<evidence type="ECO:0000256" key="2">
    <source>
        <dbReference type="ARBA" id="ARBA00006503"/>
    </source>
</evidence>
<keyword evidence="3 6" id="KW-0238">DNA-binding</keyword>
<evidence type="ECO:0000313" key="11">
    <source>
        <dbReference type="Proteomes" id="UP001148018"/>
    </source>
</evidence>
<keyword evidence="5 6" id="KW-0539">Nucleus</keyword>